<dbReference type="InterPro" id="IPR014721">
    <property type="entry name" value="Ribsml_uS5_D2-typ_fold_subgr"/>
</dbReference>
<dbReference type="SUPFAM" id="SSF54211">
    <property type="entry name" value="Ribosomal protein S5 domain 2-like"/>
    <property type="match status" value="1"/>
</dbReference>
<evidence type="ECO:0000256" key="2">
    <source>
        <dbReference type="ARBA" id="ARBA00008945"/>
    </source>
</evidence>
<sequence length="338" mass="37713">MSVTRPLARLRSAVTPFLQAPGARTFTTSPASHLRRRPSPREIISSMGRELAPETAPYTETELESLRRHFSPEQVQALLAGEKAIDRHDFELRSERRRGDPWGLSYVTDLSTIDPILDFAPTKHGFEAEGITVPKRNVPGIQDPYVTFQDDDADSTLFKKLAQRTGMQEKDLKGLQTRLMVTHSVTNQTRMGKIRKIYALAVAGNGNGLLGIGEGKSVESEDAIRQATYMAMRNMEPIPRYEGRTIFGNVKAKNGAVEMELFARPPGYGVRCSSHIFEMCRCLGISDLSARVTRSRNPMNVIKTFMQALKSQKLPETIARGRGRKLVDARKVYYGGSV</sequence>
<dbReference type="STRING" id="1076935.U4LW85"/>
<dbReference type="Proteomes" id="UP000018144">
    <property type="component" value="Unassembled WGS sequence"/>
</dbReference>
<feature type="domain" description="S5 DRBM" evidence="10">
    <location>
        <begin position="175"/>
        <end position="238"/>
    </location>
</feature>
<reference evidence="11 12" key="1">
    <citation type="journal article" date="2013" name="PLoS Genet.">
        <title>The genome and development-dependent transcriptomes of Pyronema confluens: a window into fungal evolution.</title>
        <authorList>
            <person name="Traeger S."/>
            <person name="Altegoer F."/>
            <person name="Freitag M."/>
            <person name="Gabaldon T."/>
            <person name="Kempken F."/>
            <person name="Kumar A."/>
            <person name="Marcet-Houben M."/>
            <person name="Poggeler S."/>
            <person name="Stajich J.E."/>
            <person name="Nowrousian M."/>
        </authorList>
    </citation>
    <scope>NUCLEOTIDE SEQUENCE [LARGE SCALE GENOMIC DNA]</scope>
    <source>
        <strain evidence="12">CBS 100304</strain>
        <tissue evidence="11">Vegetative mycelium</tissue>
    </source>
</reference>
<dbReference type="GO" id="GO:0003723">
    <property type="term" value="F:RNA binding"/>
    <property type="evidence" value="ECO:0007669"/>
    <property type="project" value="InterPro"/>
</dbReference>
<dbReference type="InterPro" id="IPR000851">
    <property type="entry name" value="Ribosomal_uS5"/>
</dbReference>
<accession>U4LW85</accession>
<keyword evidence="3 8" id="KW-0689">Ribosomal protein</keyword>
<comment type="subcellular location">
    <subcellularLocation>
        <location evidence="1">Mitochondrion</location>
    </subcellularLocation>
</comment>
<dbReference type="PANTHER" id="PTHR48277">
    <property type="entry name" value="MITOCHONDRIAL RIBOSOMAL PROTEIN S5"/>
    <property type="match status" value="1"/>
</dbReference>
<evidence type="ECO:0000256" key="1">
    <source>
        <dbReference type="ARBA" id="ARBA00004173"/>
    </source>
</evidence>
<dbReference type="PANTHER" id="PTHR48277:SF1">
    <property type="entry name" value="MITOCHONDRIAL RIBOSOMAL PROTEIN S5"/>
    <property type="match status" value="1"/>
</dbReference>
<dbReference type="GO" id="GO:0005763">
    <property type="term" value="C:mitochondrial small ribosomal subunit"/>
    <property type="evidence" value="ECO:0007669"/>
    <property type="project" value="UniProtKB-ARBA"/>
</dbReference>
<dbReference type="GO" id="GO:0006412">
    <property type="term" value="P:translation"/>
    <property type="evidence" value="ECO:0007669"/>
    <property type="project" value="InterPro"/>
</dbReference>
<evidence type="ECO:0000256" key="5">
    <source>
        <dbReference type="ARBA" id="ARBA00023274"/>
    </source>
</evidence>
<dbReference type="InterPro" id="IPR020568">
    <property type="entry name" value="Ribosomal_Su5_D2-typ_SF"/>
</dbReference>
<dbReference type="InterPro" id="IPR013810">
    <property type="entry name" value="Ribosomal_uS5_N"/>
</dbReference>
<dbReference type="Gene3D" id="3.30.230.10">
    <property type="match status" value="1"/>
</dbReference>
<keyword evidence="5 8" id="KW-0687">Ribonucleoprotein</keyword>
<evidence type="ECO:0000256" key="9">
    <source>
        <dbReference type="RuleBase" id="RU003823"/>
    </source>
</evidence>
<dbReference type="AlphaFoldDB" id="U4LW85"/>
<evidence type="ECO:0000313" key="12">
    <source>
        <dbReference type="Proteomes" id="UP000018144"/>
    </source>
</evidence>
<evidence type="ECO:0000256" key="7">
    <source>
        <dbReference type="ARBA" id="ARBA00039335"/>
    </source>
</evidence>
<proteinExistence type="inferred from homology"/>
<dbReference type="InterPro" id="IPR005324">
    <property type="entry name" value="Ribosomal_uS5_C"/>
</dbReference>
<dbReference type="eggNOG" id="KOG2646">
    <property type="taxonomic scope" value="Eukaryota"/>
</dbReference>
<keyword evidence="4" id="KW-0496">Mitochondrion</keyword>
<comment type="similarity">
    <text evidence="2 9">Belongs to the universal ribosomal protein uS5 family.</text>
</comment>
<evidence type="ECO:0000313" key="11">
    <source>
        <dbReference type="EMBL" id="CCX33356.1"/>
    </source>
</evidence>
<evidence type="ECO:0000256" key="3">
    <source>
        <dbReference type="ARBA" id="ARBA00022980"/>
    </source>
</evidence>
<dbReference type="Gene3D" id="3.30.160.20">
    <property type="match status" value="1"/>
</dbReference>
<dbReference type="FunFam" id="3.30.230.10:FF:000041">
    <property type="entry name" value="37S ribosomal protein S5"/>
    <property type="match status" value="1"/>
</dbReference>
<evidence type="ECO:0000256" key="6">
    <source>
        <dbReference type="ARBA" id="ARBA00037226"/>
    </source>
</evidence>
<dbReference type="SUPFAM" id="SSF54768">
    <property type="entry name" value="dsRNA-binding domain-like"/>
    <property type="match status" value="1"/>
</dbReference>
<keyword evidence="12" id="KW-1185">Reference proteome</keyword>
<evidence type="ECO:0000256" key="8">
    <source>
        <dbReference type="PROSITE-ProRule" id="PRU00268"/>
    </source>
</evidence>
<organism evidence="11 12">
    <name type="scientific">Pyronema omphalodes (strain CBS 100304)</name>
    <name type="common">Pyronema confluens</name>
    <dbReference type="NCBI Taxonomy" id="1076935"/>
    <lineage>
        <taxon>Eukaryota</taxon>
        <taxon>Fungi</taxon>
        <taxon>Dikarya</taxon>
        <taxon>Ascomycota</taxon>
        <taxon>Pezizomycotina</taxon>
        <taxon>Pezizomycetes</taxon>
        <taxon>Pezizales</taxon>
        <taxon>Pyronemataceae</taxon>
        <taxon>Pyronema</taxon>
    </lineage>
</organism>
<evidence type="ECO:0000259" key="10">
    <source>
        <dbReference type="PROSITE" id="PS50881"/>
    </source>
</evidence>
<dbReference type="FunFam" id="3.30.160.20:FF:000022">
    <property type="entry name" value="28S ribosomal protein S5, mitochondrial"/>
    <property type="match status" value="1"/>
</dbReference>
<dbReference type="OrthoDB" id="309483at2759"/>
<gene>
    <name evidence="11" type="ORF">PCON_01037</name>
</gene>
<protein>
    <recommendedName>
        <fullName evidence="7">Small ribosomal subunit protein uS5m</fullName>
    </recommendedName>
</protein>
<dbReference type="OMA" id="RGKIYKS"/>
<name>U4LW85_PYROM</name>
<dbReference type="EMBL" id="HF936048">
    <property type="protein sequence ID" value="CCX33356.1"/>
    <property type="molecule type" value="Genomic_DNA"/>
</dbReference>
<comment type="function">
    <text evidence="6">Component of the mitochondrial ribosome (mitoribosome), a dedicated translation machinery responsible for the synthesis of mitochondrial genome-encoded proteins, including at least some of the essential transmembrane subunits of the mitochondrial respiratory chain. The mitoribosomes are attached to the mitochondrial inner membrane and translation products are cotranslationally integrated into the membrane.</text>
</comment>
<dbReference type="PROSITE" id="PS50881">
    <property type="entry name" value="S5_DSRBD"/>
    <property type="match status" value="1"/>
</dbReference>
<evidence type="ECO:0000256" key="4">
    <source>
        <dbReference type="ARBA" id="ARBA00023128"/>
    </source>
</evidence>
<dbReference type="GO" id="GO:0003735">
    <property type="term" value="F:structural constituent of ribosome"/>
    <property type="evidence" value="ECO:0007669"/>
    <property type="project" value="UniProtKB-UniRule"/>
</dbReference>
<dbReference type="Pfam" id="PF03719">
    <property type="entry name" value="Ribosomal_S5_C"/>
    <property type="match status" value="1"/>
</dbReference>
<dbReference type="Pfam" id="PF00333">
    <property type="entry name" value="Ribosomal_S5"/>
    <property type="match status" value="1"/>
</dbReference>